<evidence type="ECO:0000313" key="1">
    <source>
        <dbReference type="EMBL" id="MDK3017840.1"/>
    </source>
</evidence>
<organism evidence="1 2">
    <name type="scientific">Pseudodonghicola flavimaris</name>
    <dbReference type="NCBI Taxonomy" id="3050036"/>
    <lineage>
        <taxon>Bacteria</taxon>
        <taxon>Pseudomonadati</taxon>
        <taxon>Pseudomonadota</taxon>
        <taxon>Alphaproteobacteria</taxon>
        <taxon>Rhodobacterales</taxon>
        <taxon>Paracoccaceae</taxon>
        <taxon>Pseudodonghicola</taxon>
    </lineage>
</organism>
<dbReference type="Proteomes" id="UP001243757">
    <property type="component" value="Unassembled WGS sequence"/>
</dbReference>
<proteinExistence type="predicted"/>
<evidence type="ECO:0008006" key="3">
    <source>
        <dbReference type="Google" id="ProtNLM"/>
    </source>
</evidence>
<reference evidence="1 2" key="1">
    <citation type="submission" date="2023-05" db="EMBL/GenBank/DDBJ databases">
        <title>Pseudodonghicola sp. nov.</title>
        <authorList>
            <person name="Huang J."/>
        </authorList>
    </citation>
    <scope>NUCLEOTIDE SEQUENCE [LARGE SCALE GENOMIC DNA]</scope>
    <source>
        <strain evidence="1 2">IC7</strain>
    </source>
</reference>
<protein>
    <recommendedName>
        <fullName evidence="3">Capsular biosynthesis protein</fullName>
    </recommendedName>
</protein>
<name>A0ABT7F013_9RHOB</name>
<keyword evidence="2" id="KW-1185">Reference proteome</keyword>
<evidence type="ECO:0000313" key="2">
    <source>
        <dbReference type="Proteomes" id="UP001243757"/>
    </source>
</evidence>
<accession>A0ABT7F013</accession>
<comment type="caution">
    <text evidence="1">The sequence shown here is derived from an EMBL/GenBank/DDBJ whole genome shotgun (WGS) entry which is preliminary data.</text>
</comment>
<dbReference type="RefSeq" id="WP_284480652.1">
    <property type="nucleotide sequence ID" value="NZ_JASNJD010000005.1"/>
</dbReference>
<gene>
    <name evidence="1" type="ORF">QO033_09140</name>
</gene>
<sequence>MAFYLEDDLRRSAQAGEHNFLRLIAEVVTEAGLTPVYRPDSEAARRASGTRDDFAIFHMAEPTHDRALTIRRVYHYPFWAIEQSGKRWEWAVAQSPFVATDVPRKEVERFFGHWRKRLFGTAATQARRDGFVYVPLQGWLLQHRSFQLCAPLDMLRQVCASTDRPVIAALHPKERYSEVELTELVQLEHRTPGLSVRLGEMETLLRGCDYVVTENSSAAFNGYFFEKPVVLFAGADFGHIAADARQMGAEAALAAGPLLTPDYAGFLHWFWQRMSINAGRPEAKAKIAARLRAAGWPV</sequence>
<dbReference type="EMBL" id="JASNJD010000005">
    <property type="protein sequence ID" value="MDK3017840.1"/>
    <property type="molecule type" value="Genomic_DNA"/>
</dbReference>